<keyword evidence="3" id="KW-1185">Reference proteome</keyword>
<protein>
    <recommendedName>
        <fullName evidence="4">Reverse transcriptase zinc-binding domain-containing protein</fullName>
    </recommendedName>
</protein>
<evidence type="ECO:0008006" key="4">
    <source>
        <dbReference type="Google" id="ProtNLM"/>
    </source>
</evidence>
<name>A0A498MB47_LABRO</name>
<dbReference type="Proteomes" id="UP000290572">
    <property type="component" value="Unassembled WGS sequence"/>
</dbReference>
<gene>
    <name evidence="2" type="ORF">ROHU_028636</name>
    <name evidence="1" type="ORF">ROHU_030524</name>
</gene>
<accession>A0A498MB47</accession>
<comment type="caution">
    <text evidence="2">The sequence shown here is derived from an EMBL/GenBank/DDBJ whole genome shotgun (WGS) entry which is preliminary data.</text>
</comment>
<evidence type="ECO:0000313" key="2">
    <source>
        <dbReference type="EMBL" id="RXN14357.1"/>
    </source>
</evidence>
<evidence type="ECO:0000313" key="1">
    <source>
        <dbReference type="EMBL" id="RXN10684.1"/>
    </source>
</evidence>
<proteinExistence type="predicted"/>
<evidence type="ECO:0000313" key="3">
    <source>
        <dbReference type="Proteomes" id="UP000290572"/>
    </source>
</evidence>
<organism evidence="2 3">
    <name type="scientific">Labeo rohita</name>
    <name type="common">Indian major carp</name>
    <name type="synonym">Cyprinus rohita</name>
    <dbReference type="NCBI Taxonomy" id="84645"/>
    <lineage>
        <taxon>Eukaryota</taxon>
        <taxon>Metazoa</taxon>
        <taxon>Chordata</taxon>
        <taxon>Craniata</taxon>
        <taxon>Vertebrata</taxon>
        <taxon>Euteleostomi</taxon>
        <taxon>Actinopterygii</taxon>
        <taxon>Neopterygii</taxon>
        <taxon>Teleostei</taxon>
        <taxon>Ostariophysi</taxon>
        <taxon>Cypriniformes</taxon>
        <taxon>Cyprinidae</taxon>
        <taxon>Labeoninae</taxon>
        <taxon>Labeonini</taxon>
        <taxon>Labeo</taxon>
    </lineage>
</organism>
<dbReference type="EMBL" id="QBIY01013186">
    <property type="protein sequence ID" value="RXN10684.1"/>
    <property type="molecule type" value="Genomic_DNA"/>
</dbReference>
<sequence length="330" mass="37708">MGLVQTSQAGLGWGAPQQLWSKATKRQQKTMVVDEITRLEQEYFHVKAISQGSQGAWTQWDVTVNRRITWEEIWRMLQSRLTFLLRATYDTIPCPQNLTQWFGDVLGCPLCGNIKASIQHILSRCKVALTQGSFRWRHDQVLAKLAEVLESCRVAANCIPAAAKHFPAGFVKSGSTLQPPAQKRNIMLAPGKEWQMLADVRKQLVFPRETVITTLWPDIIMWSTAEKRILLIELTIPWEEGMTAAHERKHLKYSVLAAECQEASWRTRVYPVEVGCWGFVGRSTVQLLHDARVAGSNLRKPIKELGEKPEKSSYWLWLQRKHNGWGLKPL</sequence>
<dbReference type="AlphaFoldDB" id="A0A498MB47"/>
<dbReference type="EMBL" id="QBIY01012909">
    <property type="protein sequence ID" value="RXN14357.1"/>
    <property type="molecule type" value="Genomic_DNA"/>
</dbReference>
<dbReference type="STRING" id="84645.A0A498MB47"/>
<reference evidence="2 3" key="1">
    <citation type="submission" date="2018-03" db="EMBL/GenBank/DDBJ databases">
        <title>Draft genome sequence of Rohu Carp (Labeo rohita).</title>
        <authorList>
            <person name="Das P."/>
            <person name="Kushwaha B."/>
            <person name="Joshi C.G."/>
            <person name="Kumar D."/>
            <person name="Nagpure N.S."/>
            <person name="Sahoo L."/>
            <person name="Das S.P."/>
            <person name="Bit A."/>
            <person name="Patnaik S."/>
            <person name="Meher P.K."/>
            <person name="Jayasankar P."/>
            <person name="Koringa P.G."/>
            <person name="Patel N.V."/>
            <person name="Hinsu A.T."/>
            <person name="Kumar R."/>
            <person name="Pandey M."/>
            <person name="Agarwal S."/>
            <person name="Srivastava S."/>
            <person name="Singh M."/>
            <person name="Iquebal M.A."/>
            <person name="Jaiswal S."/>
            <person name="Angadi U.B."/>
            <person name="Kumar N."/>
            <person name="Raza M."/>
            <person name="Shah T.M."/>
            <person name="Rai A."/>
            <person name="Jena J.K."/>
        </authorList>
    </citation>
    <scope>NUCLEOTIDE SEQUENCE [LARGE SCALE GENOMIC DNA]</scope>
    <source>
        <strain evidence="2">DASCIFA01</strain>
        <tissue evidence="2">Testis</tissue>
    </source>
</reference>